<proteinExistence type="predicted"/>
<comment type="caution">
    <text evidence="1">The sequence shown here is derived from an EMBL/GenBank/DDBJ whole genome shotgun (WGS) entry which is preliminary data.</text>
</comment>
<dbReference type="AlphaFoldDB" id="E6Q2S2"/>
<evidence type="ECO:0000313" key="1">
    <source>
        <dbReference type="EMBL" id="CBI01482.1"/>
    </source>
</evidence>
<protein>
    <submittedName>
        <fullName evidence="1">Uncharacterized protein</fullName>
    </submittedName>
</protein>
<organism evidence="1">
    <name type="scientific">mine drainage metagenome</name>
    <dbReference type="NCBI Taxonomy" id="410659"/>
    <lineage>
        <taxon>unclassified sequences</taxon>
        <taxon>metagenomes</taxon>
        <taxon>ecological metagenomes</taxon>
    </lineage>
</organism>
<accession>E6Q2S2</accession>
<gene>
    <name evidence="1" type="ORF">CARN4_1803</name>
</gene>
<sequence>MPLVEWLEEYHRFHRMRDGTRAATYTDVVVDALERARERCVGKPQGATGAAKKRKR</sequence>
<dbReference type="EMBL" id="CABO01000019">
    <property type="protein sequence ID" value="CBI01482.1"/>
    <property type="molecule type" value="Genomic_DNA"/>
</dbReference>
<reference evidence="1" key="1">
    <citation type="submission" date="2009-10" db="EMBL/GenBank/DDBJ databases">
        <title>Diversity of trophic interactions inside an arsenic-rich microbial ecosystem.</title>
        <authorList>
            <person name="Bertin P.N."/>
            <person name="Heinrich-Salmeron A."/>
            <person name="Pelletier E."/>
            <person name="Goulhen-Chollet F."/>
            <person name="Arsene-Ploetze F."/>
            <person name="Gallien S."/>
            <person name="Calteau A."/>
            <person name="Vallenet D."/>
            <person name="Casiot C."/>
            <person name="Chane-Woon-Ming B."/>
            <person name="Giloteaux L."/>
            <person name="Barakat M."/>
            <person name="Bonnefoy V."/>
            <person name="Bruneel O."/>
            <person name="Chandler M."/>
            <person name="Cleiss J."/>
            <person name="Duran R."/>
            <person name="Elbaz-Poulichet F."/>
            <person name="Fonknechten N."/>
            <person name="Lauga B."/>
            <person name="Mornico D."/>
            <person name="Ortet P."/>
            <person name="Schaeffer C."/>
            <person name="Siguier P."/>
            <person name="Alexander Thil Smith A."/>
            <person name="Van Dorsselaer A."/>
            <person name="Weissenbach J."/>
            <person name="Medigue C."/>
            <person name="Le Paslier D."/>
        </authorList>
    </citation>
    <scope>NUCLEOTIDE SEQUENCE</scope>
</reference>
<name>E6Q2S2_9ZZZZ</name>